<accession>A0ABN1FUZ2</accession>
<keyword evidence="1" id="KW-1133">Transmembrane helix</keyword>
<dbReference type="RefSeq" id="WP_343802748.1">
    <property type="nucleotide sequence ID" value="NZ_BAAADE010000001.1"/>
</dbReference>
<keyword evidence="3" id="KW-1185">Reference proteome</keyword>
<comment type="caution">
    <text evidence="2">The sequence shown here is derived from an EMBL/GenBank/DDBJ whole genome shotgun (WGS) entry which is preliminary data.</text>
</comment>
<feature type="transmembrane region" description="Helical" evidence="1">
    <location>
        <begin position="27"/>
        <end position="49"/>
    </location>
</feature>
<proteinExistence type="predicted"/>
<sequence length="76" mass="8456">MGNRQKQFNEIDFDPSYRPLSNAKSSALRIALLFGSAALALGMIIIPLMNERANRQDMQALFPQGIDMTQTGSIRN</sequence>
<evidence type="ECO:0000313" key="3">
    <source>
        <dbReference type="Proteomes" id="UP001424441"/>
    </source>
</evidence>
<evidence type="ECO:0000313" key="2">
    <source>
        <dbReference type="EMBL" id="GAA0598360.1"/>
    </source>
</evidence>
<organism evidence="2 3">
    <name type="scientific">Paenochrobactrum glaciei</name>
    <dbReference type="NCBI Taxonomy" id="486407"/>
    <lineage>
        <taxon>Bacteria</taxon>
        <taxon>Pseudomonadati</taxon>
        <taxon>Pseudomonadota</taxon>
        <taxon>Alphaproteobacteria</taxon>
        <taxon>Hyphomicrobiales</taxon>
        <taxon>Brucellaceae</taxon>
        <taxon>Paenochrobactrum</taxon>
    </lineage>
</organism>
<protein>
    <submittedName>
        <fullName evidence="2">Uncharacterized protein</fullName>
    </submittedName>
</protein>
<evidence type="ECO:0000256" key="1">
    <source>
        <dbReference type="SAM" id="Phobius"/>
    </source>
</evidence>
<reference evidence="2 3" key="1">
    <citation type="journal article" date="2019" name="Int. J. Syst. Evol. Microbiol.">
        <title>The Global Catalogue of Microorganisms (GCM) 10K type strain sequencing project: providing services to taxonomists for standard genome sequencing and annotation.</title>
        <authorList>
            <consortium name="The Broad Institute Genomics Platform"/>
            <consortium name="The Broad Institute Genome Sequencing Center for Infectious Disease"/>
            <person name="Wu L."/>
            <person name="Ma J."/>
        </authorList>
    </citation>
    <scope>NUCLEOTIDE SEQUENCE [LARGE SCALE GENOMIC DNA]</scope>
    <source>
        <strain evidence="2 3">JCM 15115</strain>
    </source>
</reference>
<keyword evidence="1" id="KW-0812">Transmembrane</keyword>
<gene>
    <name evidence="2" type="ORF">GCM10008943_12030</name>
</gene>
<dbReference type="Proteomes" id="UP001424441">
    <property type="component" value="Unassembled WGS sequence"/>
</dbReference>
<dbReference type="EMBL" id="BAAADE010000001">
    <property type="protein sequence ID" value="GAA0598360.1"/>
    <property type="molecule type" value="Genomic_DNA"/>
</dbReference>
<name>A0ABN1FUZ2_9HYPH</name>
<keyword evidence="1" id="KW-0472">Membrane</keyword>